<sequence length="318" mass="36995">MKYLITLILVFTSITDPVTKIAKSNALKKDAKAFYDEKNYEQAITSYGRLLDSMLVEDEDARLNMANAAYLLAYGDKELLGVLNEASENPDELDESKVELASEGLKYASIASNNYDELSANAKNKVIASNAFNQKGIIAYKRSEAAKAEEKKSLTDQALNDFKNSLRKNPENESARYNYELLKKLIREQEQQEQNNEDNKDQEEKKDQEKKDQEQEKKDQEEENEQEKKDQEKNDQEKKDQEQEKKDQQQNDEEQDPNEEKPQEKDPLEKLKEKLEEMNMSPEKAQMILEAMKNNEIQYVQQNKRKATKKKDSSKPDW</sequence>
<dbReference type="OrthoDB" id="597471at2"/>
<dbReference type="Gene3D" id="1.25.40.10">
    <property type="entry name" value="Tetratricopeptide repeat domain"/>
    <property type="match status" value="1"/>
</dbReference>
<organism evidence="2 3">
    <name type="scientific">Roseivirga ehrenbergii (strain DSM 102268 / JCM 13514 / KCTC 12282 / NCIMB 14502 / KMM 6017)</name>
    <dbReference type="NCBI Taxonomy" id="279360"/>
    <lineage>
        <taxon>Bacteria</taxon>
        <taxon>Pseudomonadati</taxon>
        <taxon>Bacteroidota</taxon>
        <taxon>Cytophagia</taxon>
        <taxon>Cytophagales</taxon>
        <taxon>Roseivirgaceae</taxon>
        <taxon>Roseivirga</taxon>
    </lineage>
</organism>
<dbReference type="EMBL" id="LQZQ01000051">
    <property type="protein sequence ID" value="KYG71322.1"/>
    <property type="molecule type" value="Genomic_DNA"/>
</dbReference>
<feature type="compositionally biased region" description="Basic and acidic residues" evidence="1">
    <location>
        <begin position="258"/>
        <end position="277"/>
    </location>
</feature>
<dbReference type="RefSeq" id="WP_062593981.1">
    <property type="nucleotide sequence ID" value="NZ_LQZQ01000051.1"/>
</dbReference>
<dbReference type="STRING" id="279360.MB14_11130"/>
<dbReference type="Proteomes" id="UP000075583">
    <property type="component" value="Unassembled WGS sequence"/>
</dbReference>
<comment type="caution">
    <text evidence="2">The sequence shown here is derived from an EMBL/GenBank/DDBJ whole genome shotgun (WGS) entry which is preliminary data.</text>
</comment>
<dbReference type="InterPro" id="IPR011990">
    <property type="entry name" value="TPR-like_helical_dom_sf"/>
</dbReference>
<accession>A0A150WYG5</accession>
<evidence type="ECO:0000313" key="3">
    <source>
        <dbReference type="Proteomes" id="UP000075583"/>
    </source>
</evidence>
<reference evidence="2" key="1">
    <citation type="submission" date="2016-01" db="EMBL/GenBank/DDBJ databases">
        <title>Genome sequencing of Roseivirga ehrenbergii KMM 6017.</title>
        <authorList>
            <person name="Selvaratnam C."/>
            <person name="Thevarajoo S."/>
            <person name="Goh K.M."/>
            <person name="Ee R."/>
            <person name="Chan K.-G."/>
            <person name="Chong C.S."/>
        </authorList>
    </citation>
    <scope>NUCLEOTIDE SEQUENCE [LARGE SCALE GENOMIC DNA]</scope>
    <source>
        <strain evidence="2">KMM 6017</strain>
    </source>
</reference>
<keyword evidence="3" id="KW-1185">Reference proteome</keyword>
<feature type="region of interest" description="Disordered" evidence="1">
    <location>
        <begin position="189"/>
        <end position="279"/>
    </location>
</feature>
<evidence type="ECO:0000313" key="2">
    <source>
        <dbReference type="EMBL" id="KYG71322.1"/>
    </source>
</evidence>
<evidence type="ECO:0000256" key="1">
    <source>
        <dbReference type="SAM" id="MobiDB-lite"/>
    </source>
</evidence>
<dbReference type="AlphaFoldDB" id="A0A150WYG5"/>
<name>A0A150WYG5_ROSEK</name>
<protein>
    <submittedName>
        <fullName evidence="2">Uncharacterized protein</fullName>
    </submittedName>
</protein>
<proteinExistence type="predicted"/>
<feature type="region of interest" description="Disordered" evidence="1">
    <location>
        <begin position="299"/>
        <end position="318"/>
    </location>
</feature>
<gene>
    <name evidence="2" type="ORF">MB14_11130</name>
</gene>
<feature type="compositionally biased region" description="Basic and acidic residues" evidence="1">
    <location>
        <begin position="197"/>
        <end position="249"/>
    </location>
</feature>